<sequence length="1545" mass="170922">MKASPLPEPVILELRNRWPFFSEGELKWLLSPRKEGALVHQQQEQQAGANMGASMDEDVCGGGGRRRSSVVVPEEDDVSSSSSSSLSLQEGVGAHCAKVLFEDVASFFSEEEEEEEEEVKECDSDSHHQQVHMSAREDEEEEEEVLLFLSSQQEAGVCSSAGKFCVGQDREKEEESLKEEEDEEENGDMNDGCRMEDEISLDKQENNVCSSEEEQTYEQKLVELQSSRVEEEEEDLVLDQETEVSEVSFVLPQSLLSNDEQQPLEEAESEEVAVAPNNYASCAEDMKTGNQIFAFRQQQQISTPRKVDDTGGTTIQSEEFGRLGPGAWMLPDDDEDEELQTEISGHAPVVHADCSCESSLENRCTSEDFCTASSGCFFPSALVECGHEFDSGRELMDDDEEEQEDEEEVPDNCSVKRMSFDFSDGKRIPKFFPEEVKIAINSGGSLLKDATFGFTFAEDDFFTGGDVLRTEEIISGVQKEEQQPCLYQTARYGDLSYVFQDLPCGSYVVDLHFAEIIFTNGPPGMRVFDVSIQGQRVIAELDVFAEVGSNSALILSATTTVSSDGTLAVVFEGVIGSPTISAICVRSGQQNDLLEKRRIDSGAHSSTCTGTLVREAPEYKGYQQEVQEKDQEIQQIIEYKSRRQQMKSKSRKCVREYESKLEELKNECHEAWITLQDSNRINEMLRDDLVAKSLCVDSLATAVEIQVNELNAIKDRAAAEKKRWIATLVNAFHEIQALKQSHKILSQQANDWISSLPNINAMSMPVQALVNEYQELRKMYAEGSNERRQLYNKVLELKGNIRVFCRCRPLSVSEVAAGVSSVAEFELATNGDLVIRTGTAGKKLFKFDRVFSPQDDQADVFADTAPVVVSVLDGYNVCIFAYGQTGTGKTFTMEGYQGNRGVNYRTLEELFNVASQRRGQVKYEISVSVMEVYNEQIRDLLAPPPPQDQAPKKLEIKQMVDGGHHVPGLVEAQVQCMEEVWEVLQTGSSSRTVGSTRANDHSSRSHCMLCVMVKGENLITGECTRSKLWLVDLAGSERVAKSDAQGDRLKEAQSINKSLSALGDVIQALTTKSSHIPFRNSKLTHLLQDSLGGDSKTLMFVQISPNDGDVGETLCSLNFASRVRGVELGPARKQLDSGELFKYKQLAERAKQEGRSKEEAVKKLEDSLRNTEAKLKAKEQICQTLTEKVKENAELELQLLTERRARQAAEASLHEQKLLAEKIMADMTALAEKAAMDSKQAIKEALEKAAIAHAHEVARVSRMNDSPQVNNGRQHVNVMDNVTAETTMRRPPLVETGPSGRPPISERTVEYAVNPPDGNEVMRNSCTGEVFGNENSDPQDTVSSEGPLKQRGILKSSSPTFPKRVPGRVRRSGFGVCVKPSVLVSSLVRRSQEVASQTSSVAASLSEEELHKLVGGLDLIATSNISALDSSLQSLAQAFETTPATRKKQQPLSRMHPQKTVHFRSPLLVPPPATREGAKCDDIDQTNQKPISRSKPTTVGKPFGKTVVGPGYGAQRVPSHKITTSTATAPKPPPASQLREKRWNK</sequence>
<keyword evidence="2" id="KW-1185">Reference proteome</keyword>
<comment type="caution">
    <text evidence="1">The sequence shown here is derived from an EMBL/GenBank/DDBJ whole genome shotgun (WGS) entry which is preliminary data.</text>
</comment>
<proteinExistence type="predicted"/>
<dbReference type="EMBL" id="CM038913">
    <property type="protein sequence ID" value="KAH9556161.1"/>
    <property type="molecule type" value="Genomic_DNA"/>
</dbReference>
<evidence type="ECO:0000313" key="2">
    <source>
        <dbReference type="Proteomes" id="UP000828922"/>
    </source>
</evidence>
<gene>
    <name evidence="1" type="ORF">CY35_07G011500</name>
</gene>
<accession>A0ACB8HIW3</accession>
<organism evidence="1 2">
    <name type="scientific">Sphagnum magellanicum</name>
    <dbReference type="NCBI Taxonomy" id="128215"/>
    <lineage>
        <taxon>Eukaryota</taxon>
        <taxon>Viridiplantae</taxon>
        <taxon>Streptophyta</taxon>
        <taxon>Embryophyta</taxon>
        <taxon>Bryophyta</taxon>
        <taxon>Sphagnophytina</taxon>
        <taxon>Sphagnopsida</taxon>
        <taxon>Sphagnales</taxon>
        <taxon>Sphagnaceae</taxon>
        <taxon>Sphagnum</taxon>
    </lineage>
</organism>
<evidence type="ECO:0000313" key="1">
    <source>
        <dbReference type="EMBL" id="KAH9556161.1"/>
    </source>
</evidence>
<protein>
    <submittedName>
        <fullName evidence="1">Uncharacterized protein</fullName>
    </submittedName>
</protein>
<dbReference type="Proteomes" id="UP000828922">
    <property type="component" value="Linkage Group LG07"/>
</dbReference>
<name>A0ACB8HIW3_9BRYO</name>
<reference evidence="2" key="1">
    <citation type="journal article" date="2022" name="New Phytol.">
        <title>Phylogenomic structure and speciation in an emerging model: the Sphagnum magellanicum complex (Bryophyta).</title>
        <authorList>
            <person name="Shaw A.J."/>
            <person name="Piatkowski B."/>
            <person name="Duffy A.M."/>
            <person name="Aguero B."/>
            <person name="Imwattana K."/>
            <person name="Nieto-Lugilde M."/>
            <person name="Healey A."/>
            <person name="Weston D.J."/>
            <person name="Patel M.N."/>
            <person name="Schmutz J."/>
            <person name="Grimwood J."/>
            <person name="Yavitt J.B."/>
            <person name="Hassel K."/>
            <person name="Stenoien H.K."/>
            <person name="Flatberg K.I."/>
            <person name="Bickford C.P."/>
            <person name="Hicks K.A."/>
        </authorList>
    </citation>
    <scope>NUCLEOTIDE SEQUENCE [LARGE SCALE GENOMIC DNA]</scope>
</reference>